<dbReference type="GO" id="GO:0032196">
    <property type="term" value="P:transposition"/>
    <property type="evidence" value="ECO:0007669"/>
    <property type="project" value="UniProtKB-KW"/>
</dbReference>
<reference evidence="8 9" key="1">
    <citation type="submission" date="2018-06" db="EMBL/GenBank/DDBJ databases">
        <authorList>
            <consortium name="Pathogen Informatics"/>
            <person name="Doyle S."/>
        </authorList>
    </citation>
    <scope>NUCLEOTIDE SEQUENCE [LARGE SCALE GENOMIC DNA]</scope>
    <source>
        <strain evidence="8 9">NCTC11842</strain>
    </source>
</reference>
<dbReference type="AlphaFoldDB" id="A0A2X2CE08"/>
<keyword evidence="3" id="KW-0815">Transposition</keyword>
<dbReference type="Proteomes" id="UP000250443">
    <property type="component" value="Unassembled WGS sequence"/>
</dbReference>
<comment type="similarity">
    <text evidence="1">In the C-terminal section; belongs to the transposase 35 family.</text>
</comment>
<name>A0A2X2CE08_PSELU</name>
<dbReference type="NCBIfam" id="TIGR01766">
    <property type="entry name" value="IS200/IS605 family accessory protein TnpB-like domain"/>
    <property type="match status" value="1"/>
</dbReference>
<evidence type="ECO:0000259" key="7">
    <source>
        <dbReference type="Pfam" id="PF07282"/>
    </source>
</evidence>
<evidence type="ECO:0000259" key="6">
    <source>
        <dbReference type="Pfam" id="PF01385"/>
    </source>
</evidence>
<comment type="similarity">
    <text evidence="2">In the N-terminal section; belongs to the transposase 2 family.</text>
</comment>
<evidence type="ECO:0000313" key="8">
    <source>
        <dbReference type="EMBL" id="SPZ04971.1"/>
    </source>
</evidence>
<gene>
    <name evidence="8" type="ORF">NCTC11842_01492</name>
</gene>
<dbReference type="GO" id="GO:0006310">
    <property type="term" value="P:DNA recombination"/>
    <property type="evidence" value="ECO:0007669"/>
    <property type="project" value="UniProtKB-KW"/>
</dbReference>
<dbReference type="GO" id="GO:0003677">
    <property type="term" value="F:DNA binding"/>
    <property type="evidence" value="ECO:0007669"/>
    <property type="project" value="UniProtKB-KW"/>
</dbReference>
<dbReference type="NCBIfam" id="NF040570">
    <property type="entry name" value="guided_TnpB"/>
    <property type="match status" value="1"/>
</dbReference>
<accession>A0A2X2CE08</accession>
<dbReference type="InterPro" id="IPR051399">
    <property type="entry name" value="RNA-guided_DNA_endo/Transpos"/>
</dbReference>
<dbReference type="Pfam" id="PF01385">
    <property type="entry name" value="OrfB_IS605"/>
    <property type="match status" value="1"/>
</dbReference>
<dbReference type="PANTHER" id="PTHR30405">
    <property type="entry name" value="TRANSPOSASE"/>
    <property type="match status" value="1"/>
</dbReference>
<dbReference type="InterPro" id="IPR010095">
    <property type="entry name" value="Cas12f1-like_TNB"/>
</dbReference>
<protein>
    <submittedName>
        <fullName evidence="8">Transposase, IS605 OrfB family</fullName>
    </submittedName>
</protein>
<sequence>MGIDLGLKTTATCSDGRQLENGRFYKQLDEKLHKAQRAGRRDKSKAIHRKIANRRADALHKFSREIVNSYGTVVVGDISPTKLANGKLAMSVYDAGWSMLRTMLTYKCAHAGIVFKIVKERYTTRTCSSCGSLYGPKGVNGLRIREWTCMECSVIHDRDINAAKNILALGHERPLEEILYENMRKMPISMPAINELTGKKSG</sequence>
<evidence type="ECO:0000256" key="2">
    <source>
        <dbReference type="ARBA" id="ARBA00011044"/>
    </source>
</evidence>
<dbReference type="PANTHER" id="PTHR30405:SF25">
    <property type="entry name" value="RNA-GUIDED DNA ENDONUCLEASE INSQ-RELATED"/>
    <property type="match status" value="1"/>
</dbReference>
<keyword evidence="4" id="KW-0238">DNA-binding</keyword>
<dbReference type="EMBL" id="UAUF01000010">
    <property type="protein sequence ID" value="SPZ04971.1"/>
    <property type="molecule type" value="Genomic_DNA"/>
</dbReference>
<evidence type="ECO:0000313" key="9">
    <source>
        <dbReference type="Proteomes" id="UP000250443"/>
    </source>
</evidence>
<proteinExistence type="inferred from homology"/>
<feature type="domain" description="Cas12f1-like TNB" evidence="7">
    <location>
        <begin position="97"/>
        <end position="166"/>
    </location>
</feature>
<evidence type="ECO:0000256" key="1">
    <source>
        <dbReference type="ARBA" id="ARBA00008761"/>
    </source>
</evidence>
<evidence type="ECO:0000256" key="5">
    <source>
        <dbReference type="ARBA" id="ARBA00023172"/>
    </source>
</evidence>
<evidence type="ECO:0000256" key="4">
    <source>
        <dbReference type="ARBA" id="ARBA00023125"/>
    </source>
</evidence>
<feature type="domain" description="Probable transposase IS891/IS1136/IS1341" evidence="6">
    <location>
        <begin position="2"/>
        <end position="79"/>
    </location>
</feature>
<evidence type="ECO:0000256" key="3">
    <source>
        <dbReference type="ARBA" id="ARBA00022578"/>
    </source>
</evidence>
<dbReference type="InterPro" id="IPR001959">
    <property type="entry name" value="Transposase"/>
</dbReference>
<dbReference type="Pfam" id="PF07282">
    <property type="entry name" value="Cas12f1-like_TNB"/>
    <property type="match status" value="1"/>
</dbReference>
<organism evidence="8 9">
    <name type="scientific">Pseudomonas luteola</name>
    <dbReference type="NCBI Taxonomy" id="47886"/>
    <lineage>
        <taxon>Bacteria</taxon>
        <taxon>Pseudomonadati</taxon>
        <taxon>Pseudomonadota</taxon>
        <taxon>Gammaproteobacteria</taxon>
        <taxon>Pseudomonadales</taxon>
        <taxon>Pseudomonadaceae</taxon>
        <taxon>Pseudomonas</taxon>
    </lineage>
</organism>
<keyword evidence="5" id="KW-0233">DNA recombination</keyword>